<evidence type="ECO:0000313" key="1">
    <source>
        <dbReference type="EMBL" id="KAK3769937.1"/>
    </source>
</evidence>
<organism evidence="1 2">
    <name type="scientific">Elysia crispata</name>
    <name type="common">lettuce slug</name>
    <dbReference type="NCBI Taxonomy" id="231223"/>
    <lineage>
        <taxon>Eukaryota</taxon>
        <taxon>Metazoa</taxon>
        <taxon>Spiralia</taxon>
        <taxon>Lophotrochozoa</taxon>
        <taxon>Mollusca</taxon>
        <taxon>Gastropoda</taxon>
        <taxon>Heterobranchia</taxon>
        <taxon>Euthyneura</taxon>
        <taxon>Panpulmonata</taxon>
        <taxon>Sacoglossa</taxon>
        <taxon>Placobranchoidea</taxon>
        <taxon>Plakobranchidae</taxon>
        <taxon>Elysia</taxon>
    </lineage>
</organism>
<name>A0AAE1DGQ7_9GAST</name>
<dbReference type="Proteomes" id="UP001283361">
    <property type="component" value="Unassembled WGS sequence"/>
</dbReference>
<keyword evidence="2" id="KW-1185">Reference proteome</keyword>
<dbReference type="EMBL" id="JAWDGP010003874">
    <property type="protein sequence ID" value="KAK3769937.1"/>
    <property type="molecule type" value="Genomic_DNA"/>
</dbReference>
<proteinExistence type="predicted"/>
<reference evidence="1" key="1">
    <citation type="journal article" date="2023" name="G3 (Bethesda)">
        <title>A reference genome for the long-term kleptoplast-retaining sea slug Elysia crispata morphotype clarki.</title>
        <authorList>
            <person name="Eastman K.E."/>
            <person name="Pendleton A.L."/>
            <person name="Shaikh M.A."/>
            <person name="Suttiyut T."/>
            <person name="Ogas R."/>
            <person name="Tomko P."/>
            <person name="Gavelis G."/>
            <person name="Widhalm J.R."/>
            <person name="Wisecaver J.H."/>
        </authorList>
    </citation>
    <scope>NUCLEOTIDE SEQUENCE</scope>
    <source>
        <strain evidence="1">ECLA1</strain>
    </source>
</reference>
<evidence type="ECO:0000313" key="2">
    <source>
        <dbReference type="Proteomes" id="UP001283361"/>
    </source>
</evidence>
<dbReference type="AlphaFoldDB" id="A0AAE1DGQ7"/>
<comment type="caution">
    <text evidence="1">The sequence shown here is derived from an EMBL/GenBank/DDBJ whole genome shotgun (WGS) entry which is preliminary data.</text>
</comment>
<gene>
    <name evidence="1" type="ORF">RRG08_048147</name>
</gene>
<accession>A0AAE1DGQ7</accession>
<sequence>MCIPVHEQSPLFSQHVHSVSKHILMTEVLAIRHPVQCSLQPDPEMRIGWPIIEDRANSCGTSLCSLGLLQQECDLQWSRRGWGCSHNLGTQERRVLGLLEDTARGGLAEEGSKFTV</sequence>
<protein>
    <submittedName>
        <fullName evidence="1">Uncharacterized protein</fullName>
    </submittedName>
</protein>